<sequence>MAEVFPSAPQAPGLPELLATVLKWRDTPTPLSEEEFNQAIQELGTVVQALDKSTEALARSTRAMGLIVLGNLHRDHGLLDHAQPFYHLALENPGDLDDGTPRGKNELANAHTNRGISTLSAGVKEELPEALADFDRAIELRKEIPGDTTEENVRWGLAASLMNRGDVLHRLGERNEEARATYDEAIALLEQMDWQTNAGVLQRLALAWANRGLVAESHDDARRCFERCIELLPEPQNPAQLLTLCNALLNRGRHSLGVAGDTESSAADARQVLELTTPHERDHPAPAELSLQGRHLLAHSLVTWLDSSKKGPGLAEDWIGDTTDTVEEALSVLRHWEQQGFTGLRPLAGELFALGLHVYRVCQPHFFAEFLIESMDPEVSPGAPFNDPMFQATAARALHTVVNEVAQRAASSTLEPAQVEKQKKILNSLRAADQRLAALQQMMTPKEEAPAEV</sequence>
<gene>
    <name evidence="1" type="ORF">OKA05_10510</name>
</gene>
<dbReference type="SMART" id="SM00028">
    <property type="entry name" value="TPR"/>
    <property type="match status" value="4"/>
</dbReference>
<proteinExistence type="predicted"/>
<accession>A0ABT3GHD5</accession>
<name>A0ABT3GHD5_9BACT</name>
<evidence type="ECO:0000313" key="1">
    <source>
        <dbReference type="EMBL" id="MCW1922984.1"/>
    </source>
</evidence>
<dbReference type="Gene3D" id="1.25.40.10">
    <property type="entry name" value="Tetratricopeptide repeat domain"/>
    <property type="match status" value="1"/>
</dbReference>
<keyword evidence="2" id="KW-1185">Reference proteome</keyword>
<dbReference type="EMBL" id="JAPDDT010000003">
    <property type="protein sequence ID" value="MCW1922984.1"/>
    <property type="molecule type" value="Genomic_DNA"/>
</dbReference>
<dbReference type="InterPro" id="IPR019734">
    <property type="entry name" value="TPR_rpt"/>
</dbReference>
<reference evidence="1 2" key="1">
    <citation type="submission" date="2022-10" db="EMBL/GenBank/DDBJ databases">
        <title>Luteolibacter arcticus strain CCTCC AB 2014275, whole genome shotgun sequencing project.</title>
        <authorList>
            <person name="Zhao G."/>
            <person name="Shen L."/>
        </authorList>
    </citation>
    <scope>NUCLEOTIDE SEQUENCE [LARGE SCALE GENOMIC DNA]</scope>
    <source>
        <strain evidence="1 2">CCTCC AB 2014275</strain>
    </source>
</reference>
<protein>
    <submittedName>
        <fullName evidence="1">Tetratricopeptide repeat protein</fullName>
    </submittedName>
</protein>
<dbReference type="SUPFAM" id="SSF48452">
    <property type="entry name" value="TPR-like"/>
    <property type="match status" value="1"/>
</dbReference>
<evidence type="ECO:0000313" key="2">
    <source>
        <dbReference type="Proteomes" id="UP001320876"/>
    </source>
</evidence>
<comment type="caution">
    <text evidence="1">The sequence shown here is derived from an EMBL/GenBank/DDBJ whole genome shotgun (WGS) entry which is preliminary data.</text>
</comment>
<dbReference type="RefSeq" id="WP_264487090.1">
    <property type="nucleotide sequence ID" value="NZ_JAPDDT010000003.1"/>
</dbReference>
<dbReference type="Proteomes" id="UP001320876">
    <property type="component" value="Unassembled WGS sequence"/>
</dbReference>
<dbReference type="InterPro" id="IPR011990">
    <property type="entry name" value="TPR-like_helical_dom_sf"/>
</dbReference>
<organism evidence="1 2">
    <name type="scientific">Luteolibacter arcticus</name>
    <dbReference type="NCBI Taxonomy" id="1581411"/>
    <lineage>
        <taxon>Bacteria</taxon>
        <taxon>Pseudomonadati</taxon>
        <taxon>Verrucomicrobiota</taxon>
        <taxon>Verrucomicrobiia</taxon>
        <taxon>Verrucomicrobiales</taxon>
        <taxon>Verrucomicrobiaceae</taxon>
        <taxon>Luteolibacter</taxon>
    </lineage>
</organism>